<dbReference type="Gene3D" id="3.40.50.2300">
    <property type="match status" value="2"/>
</dbReference>
<dbReference type="Proteomes" id="UP000005798">
    <property type="component" value="Unassembled WGS sequence"/>
</dbReference>
<dbReference type="PROSITE" id="PS50932">
    <property type="entry name" value="HTH_LACI_2"/>
    <property type="match status" value="1"/>
</dbReference>
<proteinExistence type="predicted"/>
<dbReference type="CDD" id="cd01392">
    <property type="entry name" value="HTH_LacI"/>
    <property type="match status" value="1"/>
</dbReference>
<evidence type="ECO:0000313" key="5">
    <source>
        <dbReference type="EMBL" id="EDS19096.1"/>
    </source>
</evidence>
<accession>B0N3S4</accession>
<dbReference type="HOGENOM" id="CLU_037628_1_2_9"/>
<dbReference type="GO" id="GO:0003700">
    <property type="term" value="F:DNA-binding transcription factor activity"/>
    <property type="evidence" value="ECO:0007669"/>
    <property type="project" value="TreeGrafter"/>
</dbReference>
<evidence type="ECO:0000256" key="1">
    <source>
        <dbReference type="ARBA" id="ARBA00023015"/>
    </source>
</evidence>
<dbReference type="InterPro" id="IPR010982">
    <property type="entry name" value="Lambda_DNA-bd_dom_sf"/>
</dbReference>
<dbReference type="PROSITE" id="PS00356">
    <property type="entry name" value="HTH_LACI_1"/>
    <property type="match status" value="1"/>
</dbReference>
<keyword evidence="3" id="KW-0804">Transcription</keyword>
<dbReference type="SMART" id="SM00354">
    <property type="entry name" value="HTH_LACI"/>
    <property type="match status" value="1"/>
</dbReference>
<dbReference type="SUPFAM" id="SSF53822">
    <property type="entry name" value="Periplasmic binding protein-like I"/>
    <property type="match status" value="1"/>
</dbReference>
<evidence type="ECO:0000313" key="6">
    <source>
        <dbReference type="Proteomes" id="UP000005798"/>
    </source>
</evidence>
<dbReference type="eggNOG" id="COG1609">
    <property type="taxonomic scope" value="Bacteria"/>
</dbReference>
<evidence type="ECO:0000259" key="4">
    <source>
        <dbReference type="PROSITE" id="PS50932"/>
    </source>
</evidence>
<name>B0N3S4_9FIRM</name>
<organism evidence="5 6">
    <name type="scientific">Thomasclavelia ramosa DSM 1402</name>
    <dbReference type="NCBI Taxonomy" id="445974"/>
    <lineage>
        <taxon>Bacteria</taxon>
        <taxon>Bacillati</taxon>
        <taxon>Bacillota</taxon>
        <taxon>Erysipelotrichia</taxon>
        <taxon>Erysipelotrichales</taxon>
        <taxon>Coprobacillaceae</taxon>
        <taxon>Thomasclavelia</taxon>
    </lineage>
</organism>
<dbReference type="InterPro" id="IPR028082">
    <property type="entry name" value="Peripla_BP_I"/>
</dbReference>
<dbReference type="SUPFAM" id="SSF47413">
    <property type="entry name" value="lambda repressor-like DNA-binding domains"/>
    <property type="match status" value="1"/>
</dbReference>
<feature type="domain" description="HTH lacI-type" evidence="4">
    <location>
        <begin position="22"/>
        <end position="74"/>
    </location>
</feature>
<reference evidence="5" key="2">
    <citation type="submission" date="2014-06" db="EMBL/GenBank/DDBJ databases">
        <title>Draft genome sequence of Clostridium ramosum(DSM 1402).</title>
        <authorList>
            <person name="Sudarsanam P."/>
            <person name="Ley R."/>
            <person name="Guruge J."/>
            <person name="Turnbaugh P.J."/>
            <person name="Mahowald M."/>
            <person name="Liep D."/>
            <person name="Gordon J."/>
        </authorList>
    </citation>
    <scope>NUCLEOTIDE SEQUENCE</scope>
    <source>
        <strain evidence="5">DSM 1402</strain>
    </source>
</reference>
<evidence type="ECO:0000256" key="3">
    <source>
        <dbReference type="ARBA" id="ARBA00023163"/>
    </source>
</evidence>
<comment type="caution">
    <text evidence="5">The sequence shown here is derived from an EMBL/GenBank/DDBJ whole genome shotgun (WGS) entry which is preliminary data.</text>
</comment>
<dbReference type="Gene3D" id="1.10.260.40">
    <property type="entry name" value="lambda repressor-like DNA-binding domains"/>
    <property type="match status" value="1"/>
</dbReference>
<dbReference type="AlphaFoldDB" id="B0N3S4"/>
<dbReference type="InterPro" id="IPR046335">
    <property type="entry name" value="LacI/GalR-like_sensor"/>
</dbReference>
<dbReference type="CDD" id="cd01544">
    <property type="entry name" value="PBP1_GalR"/>
    <property type="match status" value="1"/>
</dbReference>
<dbReference type="InterPro" id="IPR000843">
    <property type="entry name" value="HTH_LacI"/>
</dbReference>
<protein>
    <submittedName>
        <fullName evidence="5">Transcriptional regulator, LacI family</fullName>
    </submittedName>
</protein>
<evidence type="ECO:0000256" key="2">
    <source>
        <dbReference type="ARBA" id="ARBA00023125"/>
    </source>
</evidence>
<dbReference type="EMBL" id="ABFX02000004">
    <property type="protein sequence ID" value="EDS19096.1"/>
    <property type="molecule type" value="Genomic_DNA"/>
</dbReference>
<dbReference type="GO" id="GO:0000976">
    <property type="term" value="F:transcription cis-regulatory region binding"/>
    <property type="evidence" value="ECO:0007669"/>
    <property type="project" value="TreeGrafter"/>
</dbReference>
<keyword evidence="2" id="KW-0238">DNA-binding</keyword>
<keyword evidence="1" id="KW-0805">Transcription regulation</keyword>
<keyword evidence="6" id="KW-1185">Reference proteome</keyword>
<dbReference type="Pfam" id="PF13377">
    <property type="entry name" value="Peripla_BP_3"/>
    <property type="match status" value="1"/>
</dbReference>
<dbReference type="PANTHER" id="PTHR30146">
    <property type="entry name" value="LACI-RELATED TRANSCRIPTIONAL REPRESSOR"/>
    <property type="match status" value="1"/>
</dbReference>
<sequence length="354" mass="40500">MIEFTYNTMKELFYRLRRVNMATLKEVAEFANVSIATVSRILNDDNSLTVLPETKEKVIKAAEQLNYIPKSKRKGNHDEALTVAVIQWYSFEQEMRDTYYLSLIQGVENYLKTNGIIAKRIRKDDMDLNKVLENVQGIICIGKFEFEVVKELKEYTENIVLLDMDISPVTECCVTLDFDNAMFQVVDYFNRLGHKHIGFLGRGEYEELSLHISTRKSSFIKYCQYFGLKYTELLLENELTSEAGYNLIHNLAKTKELPTAIFAVNDPIAIGAMRALQDQGIRVPEQVSIIGFNNIEAGNFTTPSLTTVYAPSKEMGNLGAMLLHEMILKKKALFPMRVQLPCSLLERKSCKKII</sequence>
<gene>
    <name evidence="5" type="ORF">CLORAM_01092</name>
</gene>
<dbReference type="PANTHER" id="PTHR30146:SF149">
    <property type="entry name" value="HTH-TYPE TRANSCRIPTIONAL REGULATOR EBGR"/>
    <property type="match status" value="1"/>
</dbReference>
<reference evidence="5" key="1">
    <citation type="submission" date="2007-11" db="EMBL/GenBank/DDBJ databases">
        <authorList>
            <person name="Fulton L."/>
            <person name="Clifton S."/>
            <person name="Fulton B."/>
            <person name="Xu J."/>
            <person name="Minx P."/>
            <person name="Pepin K.H."/>
            <person name="Johnson M."/>
            <person name="Thiruvilangam P."/>
            <person name="Bhonagiri V."/>
            <person name="Nash W.E."/>
            <person name="Mardis E.R."/>
            <person name="Wilson R.K."/>
        </authorList>
    </citation>
    <scope>NUCLEOTIDE SEQUENCE [LARGE SCALE GENOMIC DNA]</scope>
    <source>
        <strain evidence="5">DSM 1402</strain>
    </source>
</reference>
<dbReference type="Pfam" id="PF00356">
    <property type="entry name" value="LacI"/>
    <property type="match status" value="1"/>
</dbReference>